<keyword evidence="2 4" id="KW-0238">DNA-binding</keyword>
<dbReference type="SUPFAM" id="SSF48498">
    <property type="entry name" value="Tetracyclin repressor-like, C-terminal domain"/>
    <property type="match status" value="1"/>
</dbReference>
<accession>A0A4R6DDG1</accession>
<evidence type="ECO:0000256" key="4">
    <source>
        <dbReference type="PROSITE-ProRule" id="PRU00335"/>
    </source>
</evidence>
<dbReference type="OrthoDB" id="3192968at2"/>
<dbReference type="InterPro" id="IPR036271">
    <property type="entry name" value="Tet_transcr_reg_TetR-rel_C_sf"/>
</dbReference>
<dbReference type="SUPFAM" id="SSF46689">
    <property type="entry name" value="Homeodomain-like"/>
    <property type="match status" value="1"/>
</dbReference>
<dbReference type="Pfam" id="PF00440">
    <property type="entry name" value="TetR_N"/>
    <property type="match status" value="1"/>
</dbReference>
<feature type="domain" description="HTH tetR-type" evidence="5">
    <location>
        <begin position="15"/>
        <end position="74"/>
    </location>
</feature>
<sequence length="219" mass="24119">MSPGERVRAERVEVRRSREAILAAAERHYAVRDADPTMAQLAELAGVGTATLYRRFPSIDDVVRELHGRLLEEFARVEAAVAAQPTGWDGVVALVTTIIDVLQDHPAIPRLNRKMVALDDDQQLSARWADRLDALIAAAQAEGTLRPDVTANDVTFAAFRLGSYSNLPPDEADRIIGRQLGIVLDGLRADGVRHPLPGAAIRPDDLHRVFRYEVTHPVE</sequence>
<keyword evidence="1" id="KW-0805">Transcription regulation</keyword>
<evidence type="ECO:0000259" key="5">
    <source>
        <dbReference type="PROSITE" id="PS50977"/>
    </source>
</evidence>
<feature type="DNA-binding region" description="H-T-H motif" evidence="4">
    <location>
        <begin position="37"/>
        <end position="56"/>
    </location>
</feature>
<evidence type="ECO:0000313" key="6">
    <source>
        <dbReference type="EMBL" id="TDN42443.1"/>
    </source>
</evidence>
<dbReference type="Proteomes" id="UP000295764">
    <property type="component" value="Unassembled WGS sequence"/>
</dbReference>
<protein>
    <submittedName>
        <fullName evidence="6">TetR family transcriptional regulator</fullName>
    </submittedName>
</protein>
<dbReference type="GO" id="GO:0003700">
    <property type="term" value="F:DNA-binding transcription factor activity"/>
    <property type="evidence" value="ECO:0007669"/>
    <property type="project" value="TreeGrafter"/>
</dbReference>
<dbReference type="PROSITE" id="PS50977">
    <property type="entry name" value="HTH_TETR_2"/>
    <property type="match status" value="1"/>
</dbReference>
<dbReference type="InterPro" id="IPR050109">
    <property type="entry name" value="HTH-type_TetR-like_transc_reg"/>
</dbReference>
<dbReference type="InterPro" id="IPR001647">
    <property type="entry name" value="HTH_TetR"/>
</dbReference>
<evidence type="ECO:0000256" key="1">
    <source>
        <dbReference type="ARBA" id="ARBA00023015"/>
    </source>
</evidence>
<dbReference type="EMBL" id="SNVW01000012">
    <property type="protein sequence ID" value="TDN42443.1"/>
    <property type="molecule type" value="Genomic_DNA"/>
</dbReference>
<evidence type="ECO:0000256" key="2">
    <source>
        <dbReference type="ARBA" id="ARBA00023125"/>
    </source>
</evidence>
<dbReference type="Gene3D" id="1.10.357.10">
    <property type="entry name" value="Tetracycline Repressor, domain 2"/>
    <property type="match status" value="1"/>
</dbReference>
<gene>
    <name evidence="6" type="ORF">EDF64_11286</name>
</gene>
<dbReference type="RefSeq" id="WP_133520821.1">
    <property type="nucleotide sequence ID" value="NZ_SNVW01000012.1"/>
</dbReference>
<dbReference type="InterPro" id="IPR049445">
    <property type="entry name" value="TetR_SbtR-like_C"/>
</dbReference>
<dbReference type="PANTHER" id="PTHR30055">
    <property type="entry name" value="HTH-TYPE TRANSCRIPTIONAL REGULATOR RUTR"/>
    <property type="match status" value="1"/>
</dbReference>
<dbReference type="GO" id="GO:0000976">
    <property type="term" value="F:transcription cis-regulatory region binding"/>
    <property type="evidence" value="ECO:0007669"/>
    <property type="project" value="TreeGrafter"/>
</dbReference>
<proteinExistence type="predicted"/>
<dbReference type="Pfam" id="PF21597">
    <property type="entry name" value="TetR_C_43"/>
    <property type="match status" value="1"/>
</dbReference>
<organism evidence="6 7">
    <name type="scientific">Curtobacterium flaccumfaciens</name>
    <dbReference type="NCBI Taxonomy" id="2035"/>
    <lineage>
        <taxon>Bacteria</taxon>
        <taxon>Bacillati</taxon>
        <taxon>Actinomycetota</taxon>
        <taxon>Actinomycetes</taxon>
        <taxon>Micrococcales</taxon>
        <taxon>Microbacteriaceae</taxon>
        <taxon>Curtobacterium</taxon>
    </lineage>
</organism>
<dbReference type="AlphaFoldDB" id="A0A4R6DDG1"/>
<reference evidence="6 7" key="1">
    <citation type="submission" date="2019-03" db="EMBL/GenBank/DDBJ databases">
        <title>Genomic analyses of the natural microbiome of Caenorhabditis elegans.</title>
        <authorList>
            <person name="Samuel B."/>
        </authorList>
    </citation>
    <scope>NUCLEOTIDE SEQUENCE [LARGE SCALE GENOMIC DNA]</scope>
    <source>
        <strain evidence="6 7">JUb65</strain>
    </source>
</reference>
<evidence type="ECO:0000313" key="7">
    <source>
        <dbReference type="Proteomes" id="UP000295764"/>
    </source>
</evidence>
<evidence type="ECO:0000256" key="3">
    <source>
        <dbReference type="ARBA" id="ARBA00023163"/>
    </source>
</evidence>
<dbReference type="PANTHER" id="PTHR30055:SF234">
    <property type="entry name" value="HTH-TYPE TRANSCRIPTIONAL REGULATOR BETI"/>
    <property type="match status" value="1"/>
</dbReference>
<keyword evidence="3" id="KW-0804">Transcription</keyword>
<dbReference type="InterPro" id="IPR009057">
    <property type="entry name" value="Homeodomain-like_sf"/>
</dbReference>
<comment type="caution">
    <text evidence="6">The sequence shown here is derived from an EMBL/GenBank/DDBJ whole genome shotgun (WGS) entry which is preliminary data.</text>
</comment>
<name>A0A4R6DDG1_9MICO</name>